<keyword evidence="2" id="KW-0436">Ligase</keyword>
<evidence type="ECO:0000256" key="2">
    <source>
        <dbReference type="ARBA" id="ARBA00022598"/>
    </source>
</evidence>
<dbReference type="InterPro" id="IPR042099">
    <property type="entry name" value="ANL_N_sf"/>
</dbReference>
<dbReference type="Gene3D" id="3.30.300.30">
    <property type="match status" value="1"/>
</dbReference>
<evidence type="ECO:0000256" key="1">
    <source>
        <dbReference type="ARBA" id="ARBA00006432"/>
    </source>
</evidence>
<dbReference type="PANTHER" id="PTHR43201:SF5">
    <property type="entry name" value="MEDIUM-CHAIN ACYL-COA LIGASE ACSF2, MITOCHONDRIAL"/>
    <property type="match status" value="1"/>
</dbReference>
<dbReference type="InterPro" id="IPR000873">
    <property type="entry name" value="AMP-dep_synth/lig_dom"/>
</dbReference>
<evidence type="ECO:0000259" key="5">
    <source>
        <dbReference type="Pfam" id="PF13193"/>
    </source>
</evidence>
<dbReference type="EMBL" id="WISB01000184">
    <property type="protein sequence ID" value="MQW73002.1"/>
    <property type="molecule type" value="Genomic_DNA"/>
</dbReference>
<dbReference type="Pfam" id="PF13193">
    <property type="entry name" value="AMP-binding_C"/>
    <property type="match status" value="1"/>
</dbReference>
<feature type="domain" description="AMP-dependent synthetase/ligase" evidence="4">
    <location>
        <begin position="33"/>
        <end position="397"/>
    </location>
</feature>
<dbReference type="InterPro" id="IPR020845">
    <property type="entry name" value="AMP-binding_CS"/>
</dbReference>
<dbReference type="RefSeq" id="WP_337738918.1">
    <property type="nucleotide sequence ID" value="NZ_WISB01000184.1"/>
</dbReference>
<organism evidence="6">
    <name type="scientific">Sinorhizobium medicae</name>
    <dbReference type="NCBI Taxonomy" id="110321"/>
    <lineage>
        <taxon>Bacteria</taxon>
        <taxon>Pseudomonadati</taxon>
        <taxon>Pseudomonadota</taxon>
        <taxon>Alphaproteobacteria</taxon>
        <taxon>Hyphomicrobiales</taxon>
        <taxon>Rhizobiaceae</taxon>
        <taxon>Sinorhizobium/Ensifer group</taxon>
        <taxon>Sinorhizobium</taxon>
    </lineage>
</organism>
<dbReference type="Pfam" id="PF00501">
    <property type="entry name" value="AMP-binding"/>
    <property type="match status" value="1"/>
</dbReference>
<comment type="caution">
    <text evidence="6">The sequence shown here is derived from an EMBL/GenBank/DDBJ whole genome shotgun (WGS) entry which is preliminary data.</text>
</comment>
<keyword evidence="3" id="KW-0479">Metal-binding</keyword>
<evidence type="ECO:0000313" key="6">
    <source>
        <dbReference type="EMBL" id="MQW73002.1"/>
    </source>
</evidence>
<dbReference type="Gene3D" id="3.40.50.12780">
    <property type="entry name" value="N-terminal domain of ligase-like"/>
    <property type="match status" value="1"/>
</dbReference>
<evidence type="ECO:0000259" key="4">
    <source>
        <dbReference type="Pfam" id="PF00501"/>
    </source>
</evidence>
<dbReference type="GO" id="GO:0031956">
    <property type="term" value="F:medium-chain fatty acid-CoA ligase activity"/>
    <property type="evidence" value="ECO:0007669"/>
    <property type="project" value="TreeGrafter"/>
</dbReference>
<dbReference type="GO" id="GO:0006631">
    <property type="term" value="P:fatty acid metabolic process"/>
    <property type="evidence" value="ECO:0007669"/>
    <property type="project" value="TreeGrafter"/>
</dbReference>
<evidence type="ECO:0000256" key="3">
    <source>
        <dbReference type="ARBA" id="ARBA00022723"/>
    </source>
</evidence>
<proteinExistence type="inferred from homology"/>
<dbReference type="InterPro" id="IPR025110">
    <property type="entry name" value="AMP-bd_C"/>
</dbReference>
<name>A0A6G1WTL1_9HYPH</name>
<protein>
    <submittedName>
        <fullName evidence="6">AMP-binding protein</fullName>
    </submittedName>
</protein>
<dbReference type="GO" id="GO:0046872">
    <property type="term" value="F:metal ion binding"/>
    <property type="evidence" value="ECO:0007669"/>
    <property type="project" value="UniProtKB-KW"/>
</dbReference>
<dbReference type="AlphaFoldDB" id="A0A6G1WTL1"/>
<feature type="domain" description="AMP-binding enzyme C-terminal" evidence="5">
    <location>
        <begin position="447"/>
        <end position="523"/>
    </location>
</feature>
<accession>A0A6G1WTL1</accession>
<dbReference type="PROSITE" id="PS00455">
    <property type="entry name" value="AMP_BINDING"/>
    <property type="match status" value="1"/>
</dbReference>
<comment type="similarity">
    <text evidence="1">Belongs to the ATP-dependent AMP-binding enzyme family.</text>
</comment>
<gene>
    <name evidence="6" type="ORF">GHJ91_28930</name>
</gene>
<reference evidence="6" key="1">
    <citation type="journal article" date="2013" name="Genome Biol.">
        <title>Comparative genomics of the core and accessory genomes of 48 Sinorhizobium strains comprising five genospecies.</title>
        <authorList>
            <person name="Sugawara M."/>
            <person name="Epstein B."/>
            <person name="Badgley B.D."/>
            <person name="Unno T."/>
            <person name="Xu L."/>
            <person name="Reese J."/>
            <person name="Gyaneshwar P."/>
            <person name="Denny R."/>
            <person name="Mudge J."/>
            <person name="Bharti A.K."/>
            <person name="Farmer A.D."/>
            <person name="May G.D."/>
            <person name="Woodward J.E."/>
            <person name="Medigue C."/>
            <person name="Vallenet D."/>
            <person name="Lajus A."/>
            <person name="Rouy Z."/>
            <person name="Martinez-Vaz B."/>
            <person name="Tiffin P."/>
            <person name="Young N.D."/>
            <person name="Sadowsky M.J."/>
        </authorList>
    </citation>
    <scope>NUCLEOTIDE SEQUENCE</scope>
    <source>
        <strain evidence="6">M1</strain>
    </source>
</reference>
<dbReference type="SUPFAM" id="SSF56801">
    <property type="entry name" value="Acetyl-CoA synthetase-like"/>
    <property type="match status" value="1"/>
</dbReference>
<dbReference type="InterPro" id="IPR045851">
    <property type="entry name" value="AMP-bd_C_sf"/>
</dbReference>
<dbReference type="PANTHER" id="PTHR43201">
    <property type="entry name" value="ACYL-COA SYNTHETASE"/>
    <property type="match status" value="1"/>
</dbReference>
<sequence length="544" mass="59930">MFDTKADYASQSAIPGLHDDEIESRVLSRILLRQAERHGSRTFIDVCGRATSFEDMLDVSWRLANGLRSLGVSRSDRVAMLLPNCFELVATWFALSNLGAIEVPTNPGLKGDLLCHNLNNCGAEVLVADAGALTELARVQEHLPDVRTLVLVGADPGDARAAGVKIGRIVRFEECLATPSAPDLATIHYSDPMAILYTSGTTGPAKGALMSHHHCYSWAAAMAANLGYTTQDSYFSALPLFHTDAQMFGVYLPLIYGTRATLVEGFSASRFWEQVRGSGATATNLLGAMAVILMRAPPGKDDRGNLVRVCQCIPMVPDKEAFERRFGMRLVTGYGQTETSFVALDTVDATRPGSCGKPHPDWEVAVVDDRDRPVPPGTVGEIVSRPRKSWSMFSGYYRADAKTVQALRNLWYHSGDAGFMDEDGWLYFKHRLNEAIRRRGENISAYEVETLAEEHPDVVESAAFGMPSEFTEEDIMVVVLRRSGSTLTPADLLDHFRARAPRHMVPRYLEITDAPLPRTPTEKIARSILQHRGITPDTFDRGSR</sequence>